<sequence length="409" mass="47091">MDADEEEIIKIETIFKCYGSLVYADTAAGSVVDVSTQRYADFLQQNFAFMINYKSFEKNNRFWDKLWMKMLPNGDDNGDNSTTHSSGAIISQINIQFLNGPNDVINDSTSLFSKTMTSNDSSTLEMQKLKEAITEAKAKIRTQSNSQSQSQSQRKQQFERELQQPPPFNELHLASLDTTNKKLSIRPTNDPTVMMNDYLDKSWLMGKLFNLEPLTLRSYKLTMGTKEEKENEKSNFLLEFIVCFTIMMVLNNQSCQTQWFTMTSLILQCYELMQRAQSHQSQTQLQRLFLALFPTLKLMLETILTLKLHDPTTTGNNNTNFENDDEHNEQFIDNIKALKPCFKKLIRNTSGGMTTGLKDFKMMFLIQDLIQFVNTKFAFDVGVTLNDSDTDDESEDEDVHCNQCHFEVD</sequence>
<evidence type="ECO:0000313" key="2">
    <source>
        <dbReference type="Proteomes" id="UP001165064"/>
    </source>
</evidence>
<organism evidence="1 2">
    <name type="scientific">Ambrosiozyma monospora</name>
    <name type="common">Yeast</name>
    <name type="synonym">Endomycopsis monosporus</name>
    <dbReference type="NCBI Taxonomy" id="43982"/>
    <lineage>
        <taxon>Eukaryota</taxon>
        <taxon>Fungi</taxon>
        <taxon>Dikarya</taxon>
        <taxon>Ascomycota</taxon>
        <taxon>Saccharomycotina</taxon>
        <taxon>Pichiomycetes</taxon>
        <taxon>Pichiales</taxon>
        <taxon>Pichiaceae</taxon>
        <taxon>Ambrosiozyma</taxon>
    </lineage>
</organism>
<dbReference type="Proteomes" id="UP001165064">
    <property type="component" value="Unassembled WGS sequence"/>
</dbReference>
<protein>
    <submittedName>
        <fullName evidence="1">Unnamed protein product</fullName>
    </submittedName>
</protein>
<gene>
    <name evidence="1" type="ORF">Amon02_000241500</name>
</gene>
<evidence type="ECO:0000313" key="1">
    <source>
        <dbReference type="EMBL" id="GME76031.1"/>
    </source>
</evidence>
<reference evidence="1" key="1">
    <citation type="submission" date="2023-04" db="EMBL/GenBank/DDBJ databases">
        <title>Ambrosiozyma monospora NBRC 10751.</title>
        <authorList>
            <person name="Ichikawa N."/>
            <person name="Sato H."/>
            <person name="Tonouchi N."/>
        </authorList>
    </citation>
    <scope>NUCLEOTIDE SEQUENCE</scope>
    <source>
        <strain evidence="1">NBRC 10751</strain>
    </source>
</reference>
<comment type="caution">
    <text evidence="1">The sequence shown here is derived from an EMBL/GenBank/DDBJ whole genome shotgun (WGS) entry which is preliminary data.</text>
</comment>
<proteinExistence type="predicted"/>
<keyword evidence="2" id="KW-1185">Reference proteome</keyword>
<dbReference type="EMBL" id="BSXS01001386">
    <property type="protein sequence ID" value="GME76031.1"/>
    <property type="molecule type" value="Genomic_DNA"/>
</dbReference>
<accession>A0ACB5SZ47</accession>
<name>A0ACB5SZ47_AMBMO</name>